<evidence type="ECO:0000256" key="5">
    <source>
        <dbReference type="ARBA" id="ARBA00022692"/>
    </source>
</evidence>
<comment type="subcellular location">
    <subcellularLocation>
        <location evidence="1 10">Cell outer membrane</location>
        <topology evidence="1 10">Multi-pass membrane protein</topology>
    </subcellularLocation>
</comment>
<evidence type="ECO:0000256" key="1">
    <source>
        <dbReference type="ARBA" id="ARBA00004571"/>
    </source>
</evidence>
<keyword evidence="17" id="KW-1185">Reference proteome</keyword>
<dbReference type="NCBIfam" id="TIGR04057">
    <property type="entry name" value="SusC_RagA_signa"/>
    <property type="match status" value="1"/>
</dbReference>
<dbReference type="InterPro" id="IPR011662">
    <property type="entry name" value="Secretin/TonB_short_N"/>
</dbReference>
<dbReference type="InterPro" id="IPR036942">
    <property type="entry name" value="Beta-barrel_TonB_sf"/>
</dbReference>
<dbReference type="InterPro" id="IPR039426">
    <property type="entry name" value="TonB-dep_rcpt-like"/>
</dbReference>
<name>A0ABS0TGD9_9FLAO</name>
<dbReference type="InterPro" id="IPR037066">
    <property type="entry name" value="Plug_dom_sf"/>
</dbReference>
<evidence type="ECO:0000313" key="17">
    <source>
        <dbReference type="Proteomes" id="UP000635665"/>
    </source>
</evidence>
<gene>
    <name evidence="16" type="ORF">I6U50_08730</name>
</gene>
<keyword evidence="5 10" id="KW-0812">Transmembrane</keyword>
<proteinExistence type="inferred from homology"/>
<dbReference type="Pfam" id="PF07660">
    <property type="entry name" value="STN"/>
    <property type="match status" value="1"/>
</dbReference>
<keyword evidence="3 10" id="KW-1134">Transmembrane beta strand</keyword>
<evidence type="ECO:0000259" key="15">
    <source>
        <dbReference type="Pfam" id="PF07715"/>
    </source>
</evidence>
<feature type="domain" description="TonB-dependent receptor plug" evidence="15">
    <location>
        <begin position="237"/>
        <end position="357"/>
    </location>
</feature>
<keyword evidence="4" id="KW-0410">Iron transport</keyword>
<protein>
    <submittedName>
        <fullName evidence="16">SusC/RagA family TonB-linked outer membrane protein</fullName>
    </submittedName>
</protein>
<dbReference type="Gene3D" id="2.170.130.10">
    <property type="entry name" value="TonB-dependent receptor, plug domain"/>
    <property type="match status" value="1"/>
</dbReference>
<accession>A0ABS0TGD9</accession>
<dbReference type="InterPro" id="IPR023996">
    <property type="entry name" value="TonB-dep_OMP_SusC/RagA"/>
</dbReference>
<keyword evidence="6" id="KW-0408">Iron</keyword>
<evidence type="ECO:0000313" key="16">
    <source>
        <dbReference type="EMBL" id="MBI6120106.1"/>
    </source>
</evidence>
<dbReference type="Pfam" id="PF00593">
    <property type="entry name" value="TonB_dep_Rec_b-barrel"/>
    <property type="match status" value="1"/>
</dbReference>
<keyword evidence="7 11" id="KW-0798">TonB box</keyword>
<reference evidence="16 17" key="1">
    <citation type="submission" date="2020-12" db="EMBL/GenBank/DDBJ databases">
        <title>Salegentibacter orientalis sp. nov., isolated from costal sediment.</title>
        <authorList>
            <person name="Lian F.-B."/>
        </authorList>
    </citation>
    <scope>NUCLEOTIDE SEQUENCE [LARGE SCALE GENOMIC DNA]</scope>
    <source>
        <strain evidence="16 17">F60176</strain>
    </source>
</reference>
<evidence type="ECO:0000256" key="3">
    <source>
        <dbReference type="ARBA" id="ARBA00022452"/>
    </source>
</evidence>
<keyword evidence="2 10" id="KW-0813">Transport</keyword>
<dbReference type="PROSITE" id="PS52016">
    <property type="entry name" value="TONB_DEPENDENT_REC_3"/>
    <property type="match status" value="1"/>
</dbReference>
<dbReference type="Gene3D" id="2.60.40.1120">
    <property type="entry name" value="Carboxypeptidase-like, regulatory domain"/>
    <property type="match status" value="1"/>
</dbReference>
<evidence type="ECO:0000256" key="10">
    <source>
        <dbReference type="PROSITE-ProRule" id="PRU01360"/>
    </source>
</evidence>
<dbReference type="InterPro" id="IPR023997">
    <property type="entry name" value="TonB-dep_OMP_SusC/RagA_CS"/>
</dbReference>
<organism evidence="16 17">
    <name type="scientific">Salegentibacter maritimus</name>
    <dbReference type="NCBI Taxonomy" id="2794347"/>
    <lineage>
        <taxon>Bacteria</taxon>
        <taxon>Pseudomonadati</taxon>
        <taxon>Bacteroidota</taxon>
        <taxon>Flavobacteriia</taxon>
        <taxon>Flavobacteriales</taxon>
        <taxon>Flavobacteriaceae</taxon>
        <taxon>Salegentibacter</taxon>
    </lineage>
</organism>
<sequence length="1169" mass="129860">MKKSDQKGFFNPNRLKFNLKMKLTTFLLLVSIFSVQANIYSQKDKVSLNLENVEIKKVLESIESLTDLKFFYNHKKIDVEKMVSVEVVNKPVSEVLDKIFDGTFIYYTIEKKQIILKLGNIKKPPLVNNKNQALINNRDNVQQSISGTVSNTDGPLLGVNVFLKGSINGTQTDFDGNYVLDNITKGDTIVFSFIGYRTKEIKVGDDSTLDVVLDKELSNLDEVVVTALGIKRESRALGYAVSNVTGDDLNSGRQTNAVQALAGKVAGVDISGTTAGPSGSTRVVIRGNSELSGNNNPLYVIDGVPMDNSQLGEAGKWGGYDYGDGLSSILPEDIESISVLKGASAAALYGSRATHGVILITTKSGQKKPGIGVEYSSNVSVVEILSHFDDYQREYGQGRSGILPMDVSTGQGTTQSSWGAKLDPSIDSYIYNGELKPYENVPNNILSFFRRGLSVNNSVSLSSSNGFRASISDMSYKDIVPNSDMRRNTFMIKGGATLGEKLKVEGKVNYTRESVNNRPALSDNPNNIGNAIIGLAPNFNQKWLGENYKDEFGRYIDWNGGNIYRINPYWAINEMSNESLKNRVMGYLMLNYKIAPYLTAQIRGGTDFYNFKAEEYSPYDTPTASTGSFKLSQINVNESNFEGLFRFNKQFNKLHVSAFVGGNIRLYQREAYINQGFDEVQSGIQSILNYREMTLNPTNYRKQVNSVYGSVNLGYNKYAYIDFSLRNDISSTLSADNRSYFYPSVSGSFVFSTFFNLDKEILSFGKVRASWAQVGGDTSPYRLNLTYGLYPYTFQGNALGNISTGVIPNKNLKPTETTSYEFGTDLRFFNGRLNLDAGYYRKSTTNQILNLSTSSTTGYKSATINSGEIVNQGIEIALSATPFKTKNFEWNASLNYAKNINEVVKLHPNVKNYELAAARWAGAFIYASEGEAYGNIVGKGFRRDGNGNIIFKNGLPTYESDLKTLGNGVPDFTLGLLQSFRYKRFSLKVLFDMKWKLDIYSMSAFQAHANGTSTNTLEGRAEWYNSEEQRRAANVDEANWTPTGGYVGEGVKNIGTDDAPQYVPNDVYVNPQDYWTNVGANTPEPFIYDGSYIKLREVNLSYSLPKKTLLRMPLQSITFSIYGSNLAFLFKKVKNFDPESNYNTSNGQGLEYGSLPSRRNLGFSINAKF</sequence>
<comment type="caution">
    <text evidence="16">The sequence shown here is derived from an EMBL/GenBank/DDBJ whole genome shotgun (WGS) entry which is preliminary data.</text>
</comment>
<dbReference type="Proteomes" id="UP000635665">
    <property type="component" value="Unassembled WGS sequence"/>
</dbReference>
<dbReference type="InterPro" id="IPR000531">
    <property type="entry name" value="Beta-barrel_TonB"/>
</dbReference>
<feature type="domain" description="TonB-dependent receptor-like beta-barrel" evidence="13">
    <location>
        <begin position="543"/>
        <end position="968"/>
    </location>
</feature>
<evidence type="ECO:0000256" key="9">
    <source>
        <dbReference type="ARBA" id="ARBA00023237"/>
    </source>
</evidence>
<dbReference type="Gene3D" id="2.40.170.20">
    <property type="entry name" value="TonB-dependent receptor, beta-barrel domain"/>
    <property type="match status" value="1"/>
</dbReference>
<evidence type="ECO:0000256" key="8">
    <source>
        <dbReference type="ARBA" id="ARBA00023136"/>
    </source>
</evidence>
<evidence type="ECO:0000256" key="6">
    <source>
        <dbReference type="ARBA" id="ARBA00023004"/>
    </source>
</evidence>
<feature type="signal peptide" evidence="12">
    <location>
        <begin position="1"/>
        <end position="37"/>
    </location>
</feature>
<evidence type="ECO:0000256" key="12">
    <source>
        <dbReference type="SAM" id="SignalP"/>
    </source>
</evidence>
<dbReference type="EMBL" id="JAEHNY010000006">
    <property type="protein sequence ID" value="MBI6120106.1"/>
    <property type="molecule type" value="Genomic_DNA"/>
</dbReference>
<dbReference type="NCBIfam" id="TIGR04056">
    <property type="entry name" value="OMP_RagA_SusC"/>
    <property type="match status" value="1"/>
</dbReference>
<keyword evidence="12" id="KW-0732">Signal</keyword>
<keyword evidence="4" id="KW-0406">Ion transport</keyword>
<evidence type="ECO:0000256" key="2">
    <source>
        <dbReference type="ARBA" id="ARBA00022448"/>
    </source>
</evidence>
<dbReference type="Pfam" id="PF07715">
    <property type="entry name" value="Plug"/>
    <property type="match status" value="1"/>
</dbReference>
<keyword evidence="9 10" id="KW-0998">Cell outer membrane</keyword>
<keyword evidence="8 10" id="KW-0472">Membrane</keyword>
<evidence type="ECO:0000256" key="7">
    <source>
        <dbReference type="ARBA" id="ARBA00023077"/>
    </source>
</evidence>
<evidence type="ECO:0000259" key="13">
    <source>
        <dbReference type="Pfam" id="PF00593"/>
    </source>
</evidence>
<dbReference type="InterPro" id="IPR012910">
    <property type="entry name" value="Plug_dom"/>
</dbReference>
<comment type="similarity">
    <text evidence="10 11">Belongs to the TonB-dependent receptor family.</text>
</comment>
<evidence type="ECO:0000256" key="11">
    <source>
        <dbReference type="RuleBase" id="RU003357"/>
    </source>
</evidence>
<dbReference type="SUPFAM" id="SSF49464">
    <property type="entry name" value="Carboxypeptidase regulatory domain-like"/>
    <property type="match status" value="1"/>
</dbReference>
<evidence type="ECO:0000256" key="4">
    <source>
        <dbReference type="ARBA" id="ARBA00022496"/>
    </source>
</evidence>
<evidence type="ECO:0000259" key="14">
    <source>
        <dbReference type="Pfam" id="PF07660"/>
    </source>
</evidence>
<dbReference type="InterPro" id="IPR008969">
    <property type="entry name" value="CarboxyPept-like_regulatory"/>
</dbReference>
<dbReference type="RefSeq" id="WP_198638556.1">
    <property type="nucleotide sequence ID" value="NZ_JAEHNY010000006.1"/>
</dbReference>
<feature type="chain" id="PRO_5046781808" evidence="12">
    <location>
        <begin position="38"/>
        <end position="1169"/>
    </location>
</feature>
<feature type="domain" description="Secretin/TonB short N-terminal" evidence="14">
    <location>
        <begin position="69"/>
        <end position="116"/>
    </location>
</feature>
<dbReference type="Pfam" id="PF13715">
    <property type="entry name" value="CarbopepD_reg_2"/>
    <property type="match status" value="1"/>
</dbReference>
<dbReference type="SUPFAM" id="SSF56935">
    <property type="entry name" value="Porins"/>
    <property type="match status" value="1"/>
</dbReference>